<evidence type="ECO:0000256" key="2">
    <source>
        <dbReference type="SAM" id="MobiDB-lite"/>
    </source>
</evidence>
<dbReference type="InterPro" id="IPR011993">
    <property type="entry name" value="PH-like_dom_sf"/>
</dbReference>
<dbReference type="InterPro" id="IPR050729">
    <property type="entry name" value="Rho-GAP"/>
</dbReference>
<reference evidence="6 7" key="1">
    <citation type="journal article" date="2023" name="Genes (Basel)">
        <title>Chromosome-Level Genome Assembly and Circadian Gene Repertoire of the Patagonia Blennie Eleginops maclovinus-The Closest Ancestral Proxy of Antarctic Cryonotothenioids.</title>
        <authorList>
            <person name="Cheng C.C."/>
            <person name="Rivera-Colon A.G."/>
            <person name="Minhas B.F."/>
            <person name="Wilson L."/>
            <person name="Rayamajhi N."/>
            <person name="Vargas-Chacoff L."/>
            <person name="Catchen J.M."/>
        </authorList>
    </citation>
    <scope>NUCLEOTIDE SEQUENCE [LARGE SCALE GENOMIC DNA]</scope>
    <source>
        <strain evidence="6">JMC-PN-2008</strain>
    </source>
</reference>
<dbReference type="InterPro" id="IPR000198">
    <property type="entry name" value="RhoGAP_dom"/>
</dbReference>
<dbReference type="Pfam" id="PF00397">
    <property type="entry name" value="WW"/>
    <property type="match status" value="1"/>
</dbReference>
<evidence type="ECO:0000256" key="1">
    <source>
        <dbReference type="ARBA" id="ARBA00022468"/>
    </source>
</evidence>
<dbReference type="CDD" id="cd04403">
    <property type="entry name" value="RhoGAP_ARHGAP27_15_12_9"/>
    <property type="match status" value="1"/>
</dbReference>
<feature type="region of interest" description="Disordered" evidence="2">
    <location>
        <begin position="1"/>
        <end position="53"/>
    </location>
</feature>
<feature type="domain" description="PH" evidence="3">
    <location>
        <begin position="179"/>
        <end position="281"/>
    </location>
</feature>
<evidence type="ECO:0000259" key="3">
    <source>
        <dbReference type="PROSITE" id="PS50003"/>
    </source>
</evidence>
<keyword evidence="1" id="KW-0343">GTPase activation</keyword>
<dbReference type="PROSITE" id="PS50238">
    <property type="entry name" value="RHOGAP"/>
    <property type="match status" value="1"/>
</dbReference>
<dbReference type="SUPFAM" id="SSF48350">
    <property type="entry name" value="GTPase activation domain, GAP"/>
    <property type="match status" value="1"/>
</dbReference>
<dbReference type="Pfam" id="PF00169">
    <property type="entry name" value="PH"/>
    <property type="match status" value="1"/>
</dbReference>
<dbReference type="GO" id="GO:0005096">
    <property type="term" value="F:GTPase activator activity"/>
    <property type="evidence" value="ECO:0007669"/>
    <property type="project" value="UniProtKB-KW"/>
</dbReference>
<dbReference type="SUPFAM" id="SSF50729">
    <property type="entry name" value="PH domain-like"/>
    <property type="match status" value="1"/>
</dbReference>
<dbReference type="FunFam" id="1.10.555.10:FF:000003">
    <property type="entry name" value="Putative rho GTPase-activating protein 12"/>
    <property type="match status" value="1"/>
</dbReference>
<dbReference type="Pfam" id="PF00620">
    <property type="entry name" value="RhoGAP"/>
    <property type="match status" value="1"/>
</dbReference>
<dbReference type="CDD" id="cd13233">
    <property type="entry name" value="PH_ARHGAP9-like"/>
    <property type="match status" value="1"/>
</dbReference>
<feature type="region of interest" description="Disordered" evidence="2">
    <location>
        <begin position="121"/>
        <end position="164"/>
    </location>
</feature>
<dbReference type="EMBL" id="JAUZQC010000017">
    <property type="protein sequence ID" value="KAK5856881.1"/>
    <property type="molecule type" value="Genomic_DNA"/>
</dbReference>
<dbReference type="AlphaFoldDB" id="A0AAN7XA55"/>
<dbReference type="SMART" id="SM00233">
    <property type="entry name" value="PH"/>
    <property type="match status" value="1"/>
</dbReference>
<organism evidence="6 7">
    <name type="scientific">Eleginops maclovinus</name>
    <name type="common">Patagonian blennie</name>
    <name type="synonym">Eleginus maclovinus</name>
    <dbReference type="NCBI Taxonomy" id="56733"/>
    <lineage>
        <taxon>Eukaryota</taxon>
        <taxon>Metazoa</taxon>
        <taxon>Chordata</taxon>
        <taxon>Craniata</taxon>
        <taxon>Vertebrata</taxon>
        <taxon>Euteleostomi</taxon>
        <taxon>Actinopterygii</taxon>
        <taxon>Neopterygii</taxon>
        <taxon>Teleostei</taxon>
        <taxon>Neoteleostei</taxon>
        <taxon>Acanthomorphata</taxon>
        <taxon>Eupercaria</taxon>
        <taxon>Perciformes</taxon>
        <taxon>Notothenioidei</taxon>
        <taxon>Eleginopidae</taxon>
        <taxon>Eleginops</taxon>
    </lineage>
</organism>
<evidence type="ECO:0000259" key="4">
    <source>
        <dbReference type="PROSITE" id="PS50020"/>
    </source>
</evidence>
<feature type="compositionally biased region" description="Basic and acidic residues" evidence="2">
    <location>
        <begin position="296"/>
        <end position="306"/>
    </location>
</feature>
<dbReference type="GO" id="GO:0007165">
    <property type="term" value="P:signal transduction"/>
    <property type="evidence" value="ECO:0007669"/>
    <property type="project" value="InterPro"/>
</dbReference>
<proteinExistence type="predicted"/>
<dbReference type="PROSITE" id="PS50003">
    <property type="entry name" value="PH_DOMAIN"/>
    <property type="match status" value="1"/>
</dbReference>
<dbReference type="Gene3D" id="1.10.555.10">
    <property type="entry name" value="Rho GTPase activation protein"/>
    <property type="match status" value="1"/>
</dbReference>
<protein>
    <recommendedName>
        <fullName evidence="8">Rho GTPase-activating protein 27</fullName>
    </recommendedName>
</protein>
<dbReference type="Proteomes" id="UP001346869">
    <property type="component" value="Unassembled WGS sequence"/>
</dbReference>
<feature type="domain" description="WW" evidence="4">
    <location>
        <begin position="1"/>
        <end position="25"/>
    </location>
</feature>
<dbReference type="GO" id="GO:0005737">
    <property type="term" value="C:cytoplasm"/>
    <property type="evidence" value="ECO:0007669"/>
    <property type="project" value="TreeGrafter"/>
</dbReference>
<reference evidence="6 7" key="2">
    <citation type="journal article" date="2023" name="Mol. Biol. Evol.">
        <title>Genomics of Secondarily Temperate Adaptation in the Only Non-Antarctic Icefish.</title>
        <authorList>
            <person name="Rivera-Colon A.G."/>
            <person name="Rayamajhi N."/>
            <person name="Minhas B.F."/>
            <person name="Madrigal G."/>
            <person name="Bilyk K.T."/>
            <person name="Yoon V."/>
            <person name="Hune M."/>
            <person name="Gregory S."/>
            <person name="Cheng C.H.C."/>
            <person name="Catchen J.M."/>
        </authorList>
    </citation>
    <scope>NUCLEOTIDE SEQUENCE [LARGE SCALE GENOMIC DNA]</scope>
    <source>
        <strain evidence="6">JMC-PN-2008</strain>
    </source>
</reference>
<dbReference type="InterPro" id="IPR001202">
    <property type="entry name" value="WW_dom"/>
</dbReference>
<dbReference type="CDD" id="cd00201">
    <property type="entry name" value="WW"/>
    <property type="match status" value="1"/>
</dbReference>
<dbReference type="Gene3D" id="2.30.29.30">
    <property type="entry name" value="Pleckstrin-homology domain (PH domain)/Phosphotyrosine-binding domain (PTB)"/>
    <property type="match status" value="1"/>
</dbReference>
<evidence type="ECO:0000313" key="6">
    <source>
        <dbReference type="EMBL" id="KAK5856881.1"/>
    </source>
</evidence>
<feature type="domain" description="Rho-GAP" evidence="5">
    <location>
        <begin position="351"/>
        <end position="540"/>
    </location>
</feature>
<dbReference type="PROSITE" id="PS50020">
    <property type="entry name" value="WW_DOMAIN_2"/>
    <property type="match status" value="1"/>
</dbReference>
<keyword evidence="7" id="KW-1185">Reference proteome</keyword>
<accession>A0AAN7XA55</accession>
<sequence>MDEASGRYYYHNPSSGTTTWAPPEPLSPTSPASRRQDSVPPPLPAEDYPVDTQHDDVFTTHPQQQVVIPRAQLDLGGVGSSRLQELPPLPQRLMGNGVSEERPTLQVRNWRHSVAEDTFAPSHKRNVSDFSEVSSRRNSPDSPQLSDRNLKRNLSDRSAGPHRPHCHLLEKAGIMNKTKVVDNGKKIRKNWSQSWTVLHGGILTFHRDPKSAPPGTASKTSQIVPEYTVELRGASVGWAANKSSKKNVLELKTRQGCEYLMQYDTESIISDWLKVMQDTIRQLEVDHQSEEEDDAASDKEDKDRRRTSNRGSGGDSEQRRVRTKLRRFLQRRPTLQSVKEKGYIRDNVFGCHLDTLCHRENCNIPKFVEKCIRAVERRGLDVDGIYRVSGNLAVIQRLRHKADHEEQLDLEDGQWEEVHVITGALKLFLRELPEPLFPFSCFDKFIAAIQVQDYSLRVSYMKDLVRSLPLPNHDTMELLFKHLLRVVDHKESNRMSVQSVSIVFGPTLLRPQTESSNMTVHMVFQSQIVELMLNEFQTVFSQS</sequence>
<dbReference type="SMART" id="SM00324">
    <property type="entry name" value="RhoGAP"/>
    <property type="match status" value="1"/>
</dbReference>
<comment type="caution">
    <text evidence="6">The sequence shown here is derived from an EMBL/GenBank/DDBJ whole genome shotgun (WGS) entry which is preliminary data.</text>
</comment>
<feature type="region of interest" description="Disordered" evidence="2">
    <location>
        <begin position="284"/>
        <end position="320"/>
    </location>
</feature>
<dbReference type="Gene3D" id="2.20.70.10">
    <property type="match status" value="1"/>
</dbReference>
<dbReference type="InterPro" id="IPR008936">
    <property type="entry name" value="Rho_GTPase_activation_prot"/>
</dbReference>
<name>A0AAN7XA55_ELEMC</name>
<evidence type="ECO:0000313" key="7">
    <source>
        <dbReference type="Proteomes" id="UP001346869"/>
    </source>
</evidence>
<dbReference type="InterPro" id="IPR001849">
    <property type="entry name" value="PH_domain"/>
</dbReference>
<dbReference type="PANTHER" id="PTHR23176">
    <property type="entry name" value="RHO/RAC/CDC GTPASE-ACTIVATING PROTEIN"/>
    <property type="match status" value="1"/>
</dbReference>
<evidence type="ECO:0008006" key="8">
    <source>
        <dbReference type="Google" id="ProtNLM"/>
    </source>
</evidence>
<gene>
    <name evidence="6" type="ORF">PBY51_008443</name>
</gene>
<evidence type="ECO:0000259" key="5">
    <source>
        <dbReference type="PROSITE" id="PS50238"/>
    </source>
</evidence>
<dbReference type="PANTHER" id="PTHR23176:SF104">
    <property type="entry name" value="RHO GTPASE-ACTIVATING PROTEIN 27"/>
    <property type="match status" value="1"/>
</dbReference>